<dbReference type="Gene3D" id="3.90.550.10">
    <property type="entry name" value="Spore Coat Polysaccharide Biosynthesis Protein SpsA, Chain A"/>
    <property type="match status" value="1"/>
</dbReference>
<organism evidence="2 3">
    <name type="scientific">Flavobacterium piscis</name>
    <dbReference type="NCBI Taxonomy" id="1114874"/>
    <lineage>
        <taxon>Bacteria</taxon>
        <taxon>Pseudomonadati</taxon>
        <taxon>Bacteroidota</taxon>
        <taxon>Flavobacteriia</taxon>
        <taxon>Flavobacteriales</taxon>
        <taxon>Flavobacteriaceae</taxon>
        <taxon>Flavobacterium</taxon>
    </lineage>
</organism>
<dbReference type="PANTHER" id="PTHR22916:SF3">
    <property type="entry name" value="UDP-GLCNAC:BETAGAL BETA-1,3-N-ACETYLGLUCOSAMINYLTRANSFERASE-LIKE PROTEIN 1"/>
    <property type="match status" value="1"/>
</dbReference>
<keyword evidence="3" id="KW-1185">Reference proteome</keyword>
<protein>
    <submittedName>
        <fullName evidence="2">Glycosyltransferase involved in cell wall biosynthesis</fullName>
    </submittedName>
</protein>
<dbReference type="InterPro" id="IPR029044">
    <property type="entry name" value="Nucleotide-diphossugar_trans"/>
</dbReference>
<feature type="domain" description="Glycosyltransferase 2-like" evidence="1">
    <location>
        <begin position="5"/>
        <end position="110"/>
    </location>
</feature>
<dbReference type="InterPro" id="IPR001173">
    <property type="entry name" value="Glyco_trans_2-like"/>
</dbReference>
<evidence type="ECO:0000313" key="3">
    <source>
        <dbReference type="Proteomes" id="UP001269081"/>
    </source>
</evidence>
<reference evidence="2 3" key="1">
    <citation type="submission" date="2023-07" db="EMBL/GenBank/DDBJ databases">
        <title>Sorghum-associated microbial communities from plants grown in Nebraska, USA.</title>
        <authorList>
            <person name="Schachtman D."/>
        </authorList>
    </citation>
    <scope>NUCLEOTIDE SEQUENCE [LARGE SCALE GENOMIC DNA]</scope>
    <source>
        <strain evidence="2 3">4129</strain>
    </source>
</reference>
<proteinExistence type="predicted"/>
<gene>
    <name evidence="2" type="ORF">J2W48_000886</name>
</gene>
<dbReference type="Pfam" id="PF00535">
    <property type="entry name" value="Glycos_transf_2"/>
    <property type="match status" value="1"/>
</dbReference>
<dbReference type="RefSeq" id="WP_310278624.1">
    <property type="nucleotide sequence ID" value="NZ_JAVDWQ010000002.1"/>
</dbReference>
<dbReference type="SUPFAM" id="SSF53448">
    <property type="entry name" value="Nucleotide-diphospho-sugar transferases"/>
    <property type="match status" value="1"/>
</dbReference>
<dbReference type="PANTHER" id="PTHR22916">
    <property type="entry name" value="GLYCOSYLTRANSFERASE"/>
    <property type="match status" value="1"/>
</dbReference>
<evidence type="ECO:0000313" key="2">
    <source>
        <dbReference type="EMBL" id="MDR7208956.1"/>
    </source>
</evidence>
<dbReference type="EMBL" id="JAVDWQ010000002">
    <property type="protein sequence ID" value="MDR7208956.1"/>
    <property type="molecule type" value="Genomic_DNA"/>
</dbReference>
<name>A0ABU1Y3Z8_9FLAO</name>
<dbReference type="CDD" id="cd00761">
    <property type="entry name" value="Glyco_tranf_GTA_type"/>
    <property type="match status" value="1"/>
</dbReference>
<dbReference type="Proteomes" id="UP001269081">
    <property type="component" value="Unassembled WGS sequence"/>
</dbReference>
<evidence type="ECO:0000259" key="1">
    <source>
        <dbReference type="Pfam" id="PF00535"/>
    </source>
</evidence>
<accession>A0ABU1Y3Z8</accession>
<comment type="caution">
    <text evidence="2">The sequence shown here is derived from an EMBL/GenBank/DDBJ whole genome shotgun (WGS) entry which is preliminary data.</text>
</comment>
<sequence length="300" mass="36053">MMLAIVIPYYKKVFFEETLMSLAKQTDQRFKVYIGDDASTENPEKLLSNYKNQFDVIYHRFRENLGKKSLVQQWERCIELTENEEWIMILGDDDFLEETVIESWYKHYDAFIEKSNVIRFATKSVNMKLNKVSDLVVHPLWEKATDSYYRRFKGLTRSTLSEYIFSKEIFMKYRFHNFPLAWHSDDAAWLTFADNKPIYTINDSNVFIRYSAFSISGNKLDQGLKNLACEKFYSECIYKNITCFDKKQKTDLTLEYEKAIKKNRKLKTKEWLSLLRFYFLNTEFLLFLKCIRRFILSLFS</sequence>